<reference evidence="11 12" key="1">
    <citation type="submission" date="2016-11" db="EMBL/GenBank/DDBJ databases">
        <authorList>
            <person name="Jaros S."/>
            <person name="Januszkiewicz K."/>
            <person name="Wedrychowicz H."/>
        </authorList>
    </citation>
    <scope>NUCLEOTIDE SEQUENCE [LARGE SCALE GENOMIC DNA]</scope>
    <source>
        <strain evidence="11 12">ATCC 23634</strain>
    </source>
</reference>
<dbReference type="PANTHER" id="PTHR12815">
    <property type="entry name" value="SORTING AND ASSEMBLY MACHINERY SAMM50 PROTEIN FAMILY MEMBER"/>
    <property type="match status" value="1"/>
</dbReference>
<dbReference type="InterPro" id="IPR023707">
    <property type="entry name" value="OM_assembly_BamA"/>
</dbReference>
<dbReference type="Pfam" id="PF01103">
    <property type="entry name" value="Omp85"/>
    <property type="match status" value="1"/>
</dbReference>
<evidence type="ECO:0000256" key="1">
    <source>
        <dbReference type="ARBA" id="ARBA00004370"/>
    </source>
</evidence>
<dbReference type="GO" id="GO:0043165">
    <property type="term" value="P:Gram-negative-bacterium-type cell outer membrane assembly"/>
    <property type="evidence" value="ECO:0007669"/>
    <property type="project" value="UniProtKB-UniRule"/>
</dbReference>
<evidence type="ECO:0000256" key="2">
    <source>
        <dbReference type="ARBA" id="ARBA00022452"/>
    </source>
</evidence>
<evidence type="ECO:0000313" key="12">
    <source>
        <dbReference type="Proteomes" id="UP000183447"/>
    </source>
</evidence>
<evidence type="ECO:0000256" key="9">
    <source>
        <dbReference type="NCBIfam" id="TIGR03303"/>
    </source>
</evidence>
<dbReference type="EMBL" id="FPKU01000001">
    <property type="protein sequence ID" value="SFZ82049.1"/>
    <property type="molecule type" value="Genomic_DNA"/>
</dbReference>
<keyword evidence="4 8" id="KW-0732">Signal</keyword>
<keyword evidence="6 8" id="KW-0472">Membrane</keyword>
<keyword evidence="12" id="KW-1185">Reference proteome</keyword>
<dbReference type="InterPro" id="IPR034746">
    <property type="entry name" value="POTRA"/>
</dbReference>
<dbReference type="PIRSF" id="PIRSF006076">
    <property type="entry name" value="OM_assembly_OMP85"/>
    <property type="match status" value="1"/>
</dbReference>
<protein>
    <recommendedName>
        <fullName evidence="8 9">Outer membrane protein assembly factor BamA</fullName>
    </recommendedName>
</protein>
<dbReference type="STRING" id="665118.SAMN02983003_0851"/>
<name>A0A1K2HUQ0_9HYPH</name>
<dbReference type="Proteomes" id="UP000183447">
    <property type="component" value="Unassembled WGS sequence"/>
</dbReference>
<proteinExistence type="inferred from homology"/>
<evidence type="ECO:0000259" key="10">
    <source>
        <dbReference type="PROSITE" id="PS51779"/>
    </source>
</evidence>
<evidence type="ECO:0000256" key="3">
    <source>
        <dbReference type="ARBA" id="ARBA00022692"/>
    </source>
</evidence>
<dbReference type="AlphaFoldDB" id="A0A1K2HUQ0"/>
<dbReference type="GO" id="GO:0009279">
    <property type="term" value="C:cell outer membrane"/>
    <property type="evidence" value="ECO:0007669"/>
    <property type="project" value="UniProtKB-SubCell"/>
</dbReference>
<dbReference type="PROSITE" id="PS51779">
    <property type="entry name" value="POTRA"/>
    <property type="match status" value="3"/>
</dbReference>
<evidence type="ECO:0000256" key="4">
    <source>
        <dbReference type="ARBA" id="ARBA00022729"/>
    </source>
</evidence>
<evidence type="ECO:0000256" key="5">
    <source>
        <dbReference type="ARBA" id="ARBA00022737"/>
    </source>
</evidence>
<keyword evidence="5 8" id="KW-0677">Repeat</keyword>
<organism evidence="11 12">
    <name type="scientific">Devosia enhydra</name>
    <dbReference type="NCBI Taxonomy" id="665118"/>
    <lineage>
        <taxon>Bacteria</taxon>
        <taxon>Pseudomonadati</taxon>
        <taxon>Pseudomonadota</taxon>
        <taxon>Alphaproteobacteria</taxon>
        <taxon>Hyphomicrobiales</taxon>
        <taxon>Devosiaceae</taxon>
        <taxon>Devosia</taxon>
    </lineage>
</organism>
<dbReference type="Pfam" id="PF07244">
    <property type="entry name" value="POTRA"/>
    <property type="match status" value="5"/>
</dbReference>
<dbReference type="Gene3D" id="3.10.20.310">
    <property type="entry name" value="membrane protein fhac"/>
    <property type="match status" value="5"/>
</dbReference>
<evidence type="ECO:0000256" key="7">
    <source>
        <dbReference type="ARBA" id="ARBA00023237"/>
    </source>
</evidence>
<dbReference type="PANTHER" id="PTHR12815:SF23">
    <property type="entry name" value="OUTER MEMBRANE PROTEIN ASSEMBLY FACTOR BAMA"/>
    <property type="match status" value="1"/>
</dbReference>
<keyword evidence="7 8" id="KW-0998">Cell outer membrane</keyword>
<dbReference type="NCBIfam" id="TIGR03303">
    <property type="entry name" value="OM_YaeT"/>
    <property type="match status" value="1"/>
</dbReference>
<dbReference type="RefSeq" id="WP_072339298.1">
    <property type="nucleotide sequence ID" value="NZ_FPKU01000001.1"/>
</dbReference>
<comment type="function">
    <text evidence="8">Part of the outer membrane protein assembly complex, which is involved in assembly and insertion of beta-barrel proteins into the outer membrane.</text>
</comment>
<dbReference type="OrthoDB" id="9803054at2"/>
<sequence>MIDPKKLMCGALLAPALMIGATLTGVGGPLIGVEAAQAQTVSRISVSGNSRVDSATVISYLSIRQGDQASRAAIDASIASLYATGLFSSVTVGVSGSTLNVRVVENPIVASVLFEGNRRFPDAELLSMVDVATRGSVSPERLNADTESIRLAYQRAGFSNVSVTTRQEVTDTGRQRIVFVINEGDRTGISAINFTGNNSIDAGTLKGIIRTKESHLLSWLFKDDEYSADKLMLDRELIRQYYANRGFPDAQVTSAVAEYDASRNGYFINFTVVEGDRYRFGNIGVETSIPGLDANRLTGAIRTREGGRYSLAELQRSAEDLAFEATGQGYAFADVRPRLDRDIATGTFNVTYLVDEGARIYVERINITGNLKTRDYVIRRELEFGEGDPFNRSIVQRGRTAIERLGFFSKVAVSTAPGSSPDRVVINVDVEEQSTGDYGISAGYSTDDGILGEVSVTERNFLGRGQYLRASVGATGSGQTYEFSFTEPRFMGLKVSSGIDVYHRNSDESDSNRYGSTSTGGQLRLGLPVTRDLSLTGLVGVETRKITDLEAPFTYLLGGDGSTGIEADFNKAWVGYSLVYNGLDDPKKPREGLYATFSQQYVGWDHNYLKTEARARYFMPVLDDSGIVASVRGQAGIINALGDEAVSPFETFRPGATLVRGFEGRGLGPRHAVSEEILGVTSYAGISAEVEFPIPMLPDNFGVSGAVWADAAWIDGAGGDFPVLAGSIDDPLKASVGASIIWDSPFGPLRGDFAYVLNKATLDKSQVFQLTMQSLL</sequence>
<keyword evidence="2 8" id="KW-1134">Transmembrane beta strand</keyword>
<feature type="domain" description="POTRA" evidence="10">
    <location>
        <begin position="107"/>
        <end position="184"/>
    </location>
</feature>
<feature type="domain" description="POTRA" evidence="10">
    <location>
        <begin position="360"/>
        <end position="433"/>
    </location>
</feature>
<dbReference type="HAMAP" id="MF_01430">
    <property type="entry name" value="OM_assembly_BamA"/>
    <property type="match status" value="1"/>
</dbReference>
<dbReference type="InterPro" id="IPR000184">
    <property type="entry name" value="Bac_surfAg_D15"/>
</dbReference>
<evidence type="ECO:0000313" key="11">
    <source>
        <dbReference type="EMBL" id="SFZ82049.1"/>
    </source>
</evidence>
<dbReference type="Gene3D" id="2.40.160.50">
    <property type="entry name" value="membrane protein fhac: a member of the omp85/tpsb transporter family"/>
    <property type="match status" value="1"/>
</dbReference>
<dbReference type="InterPro" id="IPR039910">
    <property type="entry name" value="D15-like"/>
</dbReference>
<accession>A0A1K2HUQ0</accession>
<feature type="domain" description="POTRA" evidence="10">
    <location>
        <begin position="39"/>
        <end position="106"/>
    </location>
</feature>
<keyword evidence="3 8" id="KW-0812">Transmembrane</keyword>
<evidence type="ECO:0000256" key="8">
    <source>
        <dbReference type="HAMAP-Rule" id="MF_01430"/>
    </source>
</evidence>
<comment type="subcellular location">
    <subcellularLocation>
        <location evidence="8">Cell outer membrane</location>
    </subcellularLocation>
    <subcellularLocation>
        <location evidence="1">Membrane</location>
    </subcellularLocation>
</comment>
<comment type="similarity">
    <text evidence="8">Belongs to the BamA family.</text>
</comment>
<dbReference type="InterPro" id="IPR010827">
    <property type="entry name" value="BamA/TamA_POTRA"/>
</dbReference>
<dbReference type="GO" id="GO:0051205">
    <property type="term" value="P:protein insertion into membrane"/>
    <property type="evidence" value="ECO:0007669"/>
    <property type="project" value="UniProtKB-UniRule"/>
</dbReference>
<gene>
    <name evidence="8" type="primary">bamA</name>
    <name evidence="11" type="ORF">SAMN02983003_0851</name>
</gene>
<comment type="subunit">
    <text evidence="8">Part of the Bam complex.</text>
</comment>
<evidence type="ECO:0000256" key="6">
    <source>
        <dbReference type="ARBA" id="ARBA00023136"/>
    </source>
</evidence>